<name>A0ABR4IJ52_9EURO</name>
<evidence type="ECO:0000313" key="2">
    <source>
        <dbReference type="Proteomes" id="UP001610335"/>
    </source>
</evidence>
<dbReference type="Proteomes" id="UP001610335">
    <property type="component" value="Unassembled WGS sequence"/>
</dbReference>
<reference evidence="1 2" key="1">
    <citation type="submission" date="2024-07" db="EMBL/GenBank/DDBJ databases">
        <title>Section-level genome sequencing and comparative genomics of Aspergillus sections Usti and Cavernicolus.</title>
        <authorList>
            <consortium name="Lawrence Berkeley National Laboratory"/>
            <person name="Nybo J.L."/>
            <person name="Vesth T.C."/>
            <person name="Theobald S."/>
            <person name="Frisvad J.C."/>
            <person name="Larsen T.O."/>
            <person name="Kjaerboelling I."/>
            <person name="Rothschild-Mancinelli K."/>
            <person name="Lyhne E.K."/>
            <person name="Kogle M.E."/>
            <person name="Barry K."/>
            <person name="Clum A."/>
            <person name="Na H."/>
            <person name="Ledsgaard L."/>
            <person name="Lin J."/>
            <person name="Lipzen A."/>
            <person name="Kuo A."/>
            <person name="Riley R."/>
            <person name="Mondo S."/>
            <person name="LaButti K."/>
            <person name="Haridas S."/>
            <person name="Pangalinan J."/>
            <person name="Salamov A.A."/>
            <person name="Simmons B.A."/>
            <person name="Magnuson J.K."/>
            <person name="Chen J."/>
            <person name="Drula E."/>
            <person name="Henrissat B."/>
            <person name="Wiebenga A."/>
            <person name="Lubbers R.J."/>
            <person name="Gomes A.C."/>
            <person name="Makela M.R."/>
            <person name="Stajich J."/>
            <person name="Grigoriev I.V."/>
            <person name="Mortensen U.H."/>
            <person name="De vries R.P."/>
            <person name="Baker S.E."/>
            <person name="Andersen M.R."/>
        </authorList>
    </citation>
    <scope>NUCLEOTIDE SEQUENCE [LARGE SCALE GENOMIC DNA]</scope>
    <source>
        <strain evidence="1 2">CBS 600.67</strain>
    </source>
</reference>
<proteinExistence type="predicted"/>
<dbReference type="PANTHER" id="PTHR42037">
    <property type="match status" value="1"/>
</dbReference>
<gene>
    <name evidence="1" type="ORF">BDW59DRAFT_179037</name>
</gene>
<comment type="caution">
    <text evidence="1">The sequence shown here is derived from an EMBL/GenBank/DDBJ whole genome shotgun (WGS) entry which is preliminary data.</text>
</comment>
<dbReference type="Pfam" id="PF14441">
    <property type="entry name" value="OTT_1508_deam"/>
    <property type="match status" value="1"/>
</dbReference>
<keyword evidence="2" id="KW-1185">Reference proteome</keyword>
<dbReference type="InterPro" id="IPR027796">
    <property type="entry name" value="OTT_1508_deam-like"/>
</dbReference>
<sequence length="474" mass="54763">MEHDPKDVEAFYEIICFSRSLSVVRGNRIKPRWSAESDGVDLAKCRRDFADAIAYFCAYSCSPDCVTAVALGKRNTKVVLWVASNAKVQAKVINFLKDDVLNVLKELACASIAQGCLPSNKQELERRLASLLDKILQFTREKNFKYYKSALTIWREICRSTKGEGLDNTNPDLIAVREWFEWTFKKTGVMLERRDMPGLAKNCYDARTTSTFSILRHCSSQSNEQRLDYERLHKLLYKLGKHVALFQKMIQATFSLRNVFQGGFAVEPIPASTPKHIPFPEHHSWSMEKIAARVFPERDKRNQFFHHLNQFYDKTEIYQYLDSFKEKGQIRVHAEILLIDHFDKVGGDFLDNNDKYIGCSKPACYLCYHYICQHPGNYTRPPSHQKLYHAWCLPSIRAHDPNFTDKFDRHKRFLDHVTEDLRSSLRKEVLQQLGPRKYHADSTAGASSVVDITRARSKGVDDSIRALMRMLSEG</sequence>
<organism evidence="1 2">
    <name type="scientific">Aspergillus cavernicola</name>
    <dbReference type="NCBI Taxonomy" id="176166"/>
    <lineage>
        <taxon>Eukaryota</taxon>
        <taxon>Fungi</taxon>
        <taxon>Dikarya</taxon>
        <taxon>Ascomycota</taxon>
        <taxon>Pezizomycotina</taxon>
        <taxon>Eurotiomycetes</taxon>
        <taxon>Eurotiomycetidae</taxon>
        <taxon>Eurotiales</taxon>
        <taxon>Aspergillaceae</taxon>
        <taxon>Aspergillus</taxon>
        <taxon>Aspergillus subgen. Nidulantes</taxon>
    </lineage>
</organism>
<accession>A0ABR4IJ52</accession>
<evidence type="ECO:0000313" key="1">
    <source>
        <dbReference type="EMBL" id="KAL2827775.1"/>
    </source>
</evidence>
<protein>
    <submittedName>
        <fullName evidence="1">Uncharacterized protein</fullName>
    </submittedName>
</protein>
<dbReference type="EMBL" id="JBFXLS010000023">
    <property type="protein sequence ID" value="KAL2827775.1"/>
    <property type="molecule type" value="Genomic_DNA"/>
</dbReference>
<dbReference type="PANTHER" id="PTHR42037:SF1">
    <property type="match status" value="1"/>
</dbReference>